<dbReference type="InterPro" id="IPR017871">
    <property type="entry name" value="ABC_transporter-like_CS"/>
</dbReference>
<name>A0A8D4VPJ9_9GAMM</name>
<protein>
    <submittedName>
        <fullName evidence="6">ABC transporter ATP-binding protein</fullName>
    </submittedName>
</protein>
<keyword evidence="3" id="KW-0547">Nucleotide-binding</keyword>
<evidence type="ECO:0000256" key="2">
    <source>
        <dbReference type="ARBA" id="ARBA00022448"/>
    </source>
</evidence>
<sequence length="539" mass="59243">MSQPLLSVENLAVEFRNGGQAVRAVDGVSFRIAKGECFALVGESGSGKTVTALSVLRLLVAGGRIVGGKAALEGTDLFRLSEWDMCRVRGSRVGVVFQDPMTFLNPVLTVGRQIAEAVALHRGLKGDALRTRVVELLDMVGLPDPQSRYGAYPHQLSGGQRQRVMIAIALAGEPDLLIADEPTTALDVTLQVQILGLLKELQQRTGMALWLITHDLGVVAQIADRVAVMQSGRIVEQAPLKTFFERPQHEYTQKLLNSLPTVDGCGRRPAPEERRPLLAVEDFRVYYPVRKGVFQRVVDHVKAVDGVSFELEPGSTLALVGESGCGKSTLGKSLLGLIPHHAGAIRFDGEDVTVARGEKRRRLCARMQIVFQDPYSSMNPRLIVGDIVAEGLDSLFPDMTRDERRERVERLLVQVGLPPEARLRYPHEFSGGQRQRICIARALAVEPKLLVCDEPTSALDVSVQAQIIRLLKQLQDDHGLSYLFISHDLAVVAELAHRVAVMRQGRVVEQGDARQVLLSPGHDYTRRLLAAVPRLPGRR</sequence>
<dbReference type="CDD" id="cd03257">
    <property type="entry name" value="ABC_NikE_OppD_transporters"/>
    <property type="match status" value="2"/>
</dbReference>
<dbReference type="GO" id="GO:0016887">
    <property type="term" value="F:ATP hydrolysis activity"/>
    <property type="evidence" value="ECO:0007669"/>
    <property type="project" value="InterPro"/>
</dbReference>
<dbReference type="PANTHER" id="PTHR43776">
    <property type="entry name" value="TRANSPORT ATP-BINDING PROTEIN"/>
    <property type="match status" value="1"/>
</dbReference>
<dbReference type="SMART" id="SM00382">
    <property type="entry name" value="AAA"/>
    <property type="match status" value="2"/>
</dbReference>
<dbReference type="InterPro" id="IPR027417">
    <property type="entry name" value="P-loop_NTPase"/>
</dbReference>
<feature type="domain" description="ABC transporter" evidence="5">
    <location>
        <begin position="6"/>
        <end position="256"/>
    </location>
</feature>
<gene>
    <name evidence="6" type="ORF">MoryE10_19530</name>
</gene>
<dbReference type="InterPro" id="IPR050319">
    <property type="entry name" value="ABC_transp_ATP-bind"/>
</dbReference>
<dbReference type="GO" id="GO:0015833">
    <property type="term" value="P:peptide transport"/>
    <property type="evidence" value="ECO:0007669"/>
    <property type="project" value="InterPro"/>
</dbReference>
<comment type="similarity">
    <text evidence="1">Belongs to the ABC transporter superfamily.</text>
</comment>
<dbReference type="Gene3D" id="3.40.50.300">
    <property type="entry name" value="P-loop containing nucleotide triphosphate hydrolases"/>
    <property type="match status" value="2"/>
</dbReference>
<dbReference type="PROSITE" id="PS00211">
    <property type="entry name" value="ABC_TRANSPORTER_1"/>
    <property type="match status" value="2"/>
</dbReference>
<dbReference type="GO" id="GO:0005524">
    <property type="term" value="F:ATP binding"/>
    <property type="evidence" value="ECO:0007669"/>
    <property type="project" value="UniProtKB-KW"/>
</dbReference>
<dbReference type="InterPro" id="IPR003439">
    <property type="entry name" value="ABC_transporter-like_ATP-bd"/>
</dbReference>
<evidence type="ECO:0000313" key="6">
    <source>
        <dbReference type="EMBL" id="BBL71347.1"/>
    </source>
</evidence>
<dbReference type="KEGG" id="moz:MoryE10_19530"/>
<evidence type="ECO:0000256" key="4">
    <source>
        <dbReference type="ARBA" id="ARBA00022840"/>
    </source>
</evidence>
<evidence type="ECO:0000313" key="7">
    <source>
        <dbReference type="Proteomes" id="UP000824988"/>
    </source>
</evidence>
<dbReference type="Proteomes" id="UP000824988">
    <property type="component" value="Chromosome"/>
</dbReference>
<dbReference type="PROSITE" id="PS50893">
    <property type="entry name" value="ABC_TRANSPORTER_2"/>
    <property type="match status" value="2"/>
</dbReference>
<dbReference type="NCBIfam" id="NF007739">
    <property type="entry name" value="PRK10419.1"/>
    <property type="match status" value="2"/>
</dbReference>
<evidence type="ECO:0000256" key="3">
    <source>
        <dbReference type="ARBA" id="ARBA00022741"/>
    </source>
</evidence>
<evidence type="ECO:0000259" key="5">
    <source>
        <dbReference type="PROSITE" id="PS50893"/>
    </source>
</evidence>
<keyword evidence="7" id="KW-1185">Reference proteome</keyword>
<dbReference type="NCBIfam" id="NF008453">
    <property type="entry name" value="PRK11308.1"/>
    <property type="match status" value="2"/>
</dbReference>
<dbReference type="SUPFAM" id="SSF52540">
    <property type="entry name" value="P-loop containing nucleoside triphosphate hydrolases"/>
    <property type="match status" value="2"/>
</dbReference>
<dbReference type="Pfam" id="PF00005">
    <property type="entry name" value="ABC_tran"/>
    <property type="match status" value="2"/>
</dbReference>
<dbReference type="Pfam" id="PF08352">
    <property type="entry name" value="oligo_HPY"/>
    <property type="match status" value="2"/>
</dbReference>
<feature type="domain" description="ABC transporter" evidence="5">
    <location>
        <begin position="289"/>
        <end position="529"/>
    </location>
</feature>
<dbReference type="AlphaFoldDB" id="A0A8D4VPJ9"/>
<dbReference type="FunFam" id="3.40.50.300:FF:000016">
    <property type="entry name" value="Oligopeptide ABC transporter ATP-binding component"/>
    <property type="match status" value="2"/>
</dbReference>
<evidence type="ECO:0000256" key="1">
    <source>
        <dbReference type="ARBA" id="ARBA00005417"/>
    </source>
</evidence>
<dbReference type="RefSeq" id="WP_054773130.1">
    <property type="nucleotide sequence ID" value="NZ_AP019782.1"/>
</dbReference>
<dbReference type="InterPro" id="IPR013563">
    <property type="entry name" value="Oligopep_ABC_C"/>
</dbReference>
<keyword evidence="4 6" id="KW-0067">ATP-binding</keyword>
<organism evidence="6 7">
    <name type="scientific">Methylogaea oryzae</name>
    <dbReference type="NCBI Taxonomy" id="1295382"/>
    <lineage>
        <taxon>Bacteria</taxon>
        <taxon>Pseudomonadati</taxon>
        <taxon>Pseudomonadota</taxon>
        <taxon>Gammaproteobacteria</taxon>
        <taxon>Methylococcales</taxon>
        <taxon>Methylococcaceae</taxon>
        <taxon>Methylogaea</taxon>
    </lineage>
</organism>
<reference evidence="6" key="1">
    <citation type="submission" date="2019-06" db="EMBL/GenBank/DDBJ databases">
        <title>Complete genome sequence of Methylogaea oryzae strain JCM16910.</title>
        <authorList>
            <person name="Asakawa S."/>
        </authorList>
    </citation>
    <scope>NUCLEOTIDE SEQUENCE</scope>
    <source>
        <strain evidence="6">E10</strain>
    </source>
</reference>
<dbReference type="InterPro" id="IPR003593">
    <property type="entry name" value="AAA+_ATPase"/>
</dbReference>
<keyword evidence="2" id="KW-0813">Transport</keyword>
<dbReference type="GO" id="GO:0055085">
    <property type="term" value="P:transmembrane transport"/>
    <property type="evidence" value="ECO:0007669"/>
    <property type="project" value="UniProtKB-ARBA"/>
</dbReference>
<dbReference type="PANTHER" id="PTHR43776:SF7">
    <property type="entry name" value="D,D-DIPEPTIDE TRANSPORT ATP-BINDING PROTEIN DDPF-RELATED"/>
    <property type="match status" value="1"/>
</dbReference>
<proteinExistence type="inferred from homology"/>
<accession>A0A8D4VPJ9</accession>
<dbReference type="EMBL" id="AP019782">
    <property type="protein sequence ID" value="BBL71347.1"/>
    <property type="molecule type" value="Genomic_DNA"/>
</dbReference>